<dbReference type="Proteomes" id="UP000567179">
    <property type="component" value="Unassembled WGS sequence"/>
</dbReference>
<evidence type="ECO:0000313" key="2">
    <source>
        <dbReference type="Proteomes" id="UP000567179"/>
    </source>
</evidence>
<proteinExistence type="predicted"/>
<name>A0A8H5AS73_9AGAR</name>
<evidence type="ECO:0000313" key="1">
    <source>
        <dbReference type="EMBL" id="KAF5309934.1"/>
    </source>
</evidence>
<gene>
    <name evidence="1" type="ORF">D9619_010224</name>
</gene>
<reference evidence="1 2" key="1">
    <citation type="journal article" date="2020" name="ISME J.">
        <title>Uncovering the hidden diversity of litter-decomposition mechanisms in mushroom-forming fungi.</title>
        <authorList>
            <person name="Floudas D."/>
            <person name="Bentzer J."/>
            <person name="Ahren D."/>
            <person name="Johansson T."/>
            <person name="Persson P."/>
            <person name="Tunlid A."/>
        </authorList>
    </citation>
    <scope>NUCLEOTIDE SEQUENCE [LARGE SCALE GENOMIC DNA]</scope>
    <source>
        <strain evidence="1 2">CBS 101986</strain>
    </source>
</reference>
<dbReference type="AlphaFoldDB" id="A0A8H5AS73"/>
<keyword evidence="2" id="KW-1185">Reference proteome</keyword>
<organism evidence="1 2">
    <name type="scientific">Psilocybe cf. subviscida</name>
    <dbReference type="NCBI Taxonomy" id="2480587"/>
    <lineage>
        <taxon>Eukaryota</taxon>
        <taxon>Fungi</taxon>
        <taxon>Dikarya</taxon>
        <taxon>Basidiomycota</taxon>
        <taxon>Agaricomycotina</taxon>
        <taxon>Agaricomycetes</taxon>
        <taxon>Agaricomycetidae</taxon>
        <taxon>Agaricales</taxon>
        <taxon>Agaricineae</taxon>
        <taxon>Strophariaceae</taxon>
        <taxon>Psilocybe</taxon>
    </lineage>
</organism>
<protein>
    <submittedName>
        <fullName evidence="1">Uncharacterized protein</fullName>
    </submittedName>
</protein>
<dbReference type="OrthoDB" id="66095at2759"/>
<accession>A0A8H5AS73</accession>
<dbReference type="EMBL" id="JAACJJ010000058">
    <property type="protein sequence ID" value="KAF5309934.1"/>
    <property type="molecule type" value="Genomic_DNA"/>
</dbReference>
<sequence length="285" mass="32560">MSEQDDFILEPQDVVAVRSLLLHYLPAELANIIIDEARYWPNLVYTFAPANEVHVKANDSADYIGVKCCALSEPLPSEKEYDVAMKIVEVRFLIEAHDQGWCNPGEYTGPYDGSSTWFEAVIVRKLQLDADVNEEEQARLIVEALERRRHREPNGQDTTGETIHQTVQLRVPKPWLFGFIQGTLPAPCNLITVKNLHDGSDVWAIQTNPRAEFNMSQHEVVWTRNDAILTAEDDEQRYRLTGRKSERGFIGALQPGDRVAVLARAQYPQWTNFVKTVKMQIYFAM</sequence>
<comment type="caution">
    <text evidence="1">The sequence shown here is derived from an EMBL/GenBank/DDBJ whole genome shotgun (WGS) entry which is preliminary data.</text>
</comment>